<dbReference type="EMBL" id="JALJOU010000085">
    <property type="protein sequence ID" value="KAK9822669.1"/>
    <property type="molecule type" value="Genomic_DNA"/>
</dbReference>
<feature type="transmembrane region" description="Helical" evidence="1">
    <location>
        <begin position="153"/>
        <end position="177"/>
    </location>
</feature>
<evidence type="ECO:0008006" key="4">
    <source>
        <dbReference type="Google" id="ProtNLM"/>
    </source>
</evidence>
<gene>
    <name evidence="2" type="ORF">WJX81_006584</name>
</gene>
<feature type="transmembrane region" description="Helical" evidence="1">
    <location>
        <begin position="22"/>
        <end position="39"/>
    </location>
</feature>
<dbReference type="Proteomes" id="UP001445335">
    <property type="component" value="Unassembled WGS sequence"/>
</dbReference>
<protein>
    <recommendedName>
        <fullName evidence="4">TLC domain-containing protein</fullName>
    </recommendedName>
</protein>
<sequence>GACARRAVHAGVVQRTGPGGDFMLVWYNALGLVAMYWALQWAVPRAAGPAFRRLPQAERVILIHHAMYFSVFTLQVVPLTWRMGGMMLGPDFSEAVDDPLNQNLITSCVISHGLLYFGEACFRGQVKVNPVLLLHHILFFLLPIMTFHSRSVITFKVVLLIDLFATYEFLLYAALVMRRLQAPVARTRTVLVAGVWLYGITRLMQLAALGTLFVGSLSRLAGECQYWLLLAVTTVLMLVQGYTFHIYHCIHRGLAAEARGPPGDDDEDLPALPAKRAGCGAAAAKLHLTLI</sequence>
<feature type="transmembrane region" description="Helical" evidence="1">
    <location>
        <begin position="189"/>
        <end position="214"/>
    </location>
</feature>
<evidence type="ECO:0000313" key="2">
    <source>
        <dbReference type="EMBL" id="KAK9822669.1"/>
    </source>
</evidence>
<feature type="transmembrane region" description="Helical" evidence="1">
    <location>
        <begin position="100"/>
        <end position="118"/>
    </location>
</feature>
<dbReference type="AlphaFoldDB" id="A0AAW1QMF5"/>
<feature type="non-terminal residue" evidence="2">
    <location>
        <position position="1"/>
    </location>
</feature>
<keyword evidence="3" id="KW-1185">Reference proteome</keyword>
<keyword evidence="1" id="KW-0472">Membrane</keyword>
<comment type="caution">
    <text evidence="2">The sequence shown here is derived from an EMBL/GenBank/DDBJ whole genome shotgun (WGS) entry which is preliminary data.</text>
</comment>
<feature type="transmembrane region" description="Helical" evidence="1">
    <location>
        <begin position="60"/>
        <end position="80"/>
    </location>
</feature>
<reference evidence="2 3" key="1">
    <citation type="journal article" date="2024" name="Nat. Commun.">
        <title>Phylogenomics reveals the evolutionary origins of lichenization in chlorophyte algae.</title>
        <authorList>
            <person name="Puginier C."/>
            <person name="Libourel C."/>
            <person name="Otte J."/>
            <person name="Skaloud P."/>
            <person name="Haon M."/>
            <person name="Grisel S."/>
            <person name="Petersen M."/>
            <person name="Berrin J.G."/>
            <person name="Delaux P.M."/>
            <person name="Dal Grande F."/>
            <person name="Keller J."/>
        </authorList>
    </citation>
    <scope>NUCLEOTIDE SEQUENCE [LARGE SCALE GENOMIC DNA]</scope>
    <source>
        <strain evidence="2 3">SAG 245.80</strain>
    </source>
</reference>
<accession>A0AAW1QMF5</accession>
<keyword evidence="1" id="KW-1133">Transmembrane helix</keyword>
<proteinExistence type="predicted"/>
<evidence type="ECO:0000313" key="3">
    <source>
        <dbReference type="Proteomes" id="UP001445335"/>
    </source>
</evidence>
<evidence type="ECO:0000256" key="1">
    <source>
        <dbReference type="SAM" id="Phobius"/>
    </source>
</evidence>
<keyword evidence="1" id="KW-0812">Transmembrane</keyword>
<feature type="transmembrane region" description="Helical" evidence="1">
    <location>
        <begin position="226"/>
        <end position="244"/>
    </location>
</feature>
<organism evidence="2 3">
    <name type="scientific">Elliptochloris bilobata</name>
    <dbReference type="NCBI Taxonomy" id="381761"/>
    <lineage>
        <taxon>Eukaryota</taxon>
        <taxon>Viridiplantae</taxon>
        <taxon>Chlorophyta</taxon>
        <taxon>core chlorophytes</taxon>
        <taxon>Trebouxiophyceae</taxon>
        <taxon>Trebouxiophyceae incertae sedis</taxon>
        <taxon>Elliptochloris clade</taxon>
        <taxon>Elliptochloris</taxon>
    </lineage>
</organism>
<name>A0AAW1QMF5_9CHLO</name>
<feature type="transmembrane region" description="Helical" evidence="1">
    <location>
        <begin position="130"/>
        <end position="147"/>
    </location>
</feature>